<keyword evidence="1" id="KW-0812">Transmembrane</keyword>
<evidence type="ECO:0000313" key="2">
    <source>
        <dbReference type="EMBL" id="SPS04954.1"/>
    </source>
</evidence>
<feature type="transmembrane region" description="Helical" evidence="1">
    <location>
        <begin position="62"/>
        <end position="86"/>
    </location>
</feature>
<proteinExistence type="predicted"/>
<keyword evidence="1" id="KW-0472">Membrane</keyword>
<evidence type="ECO:0000256" key="1">
    <source>
        <dbReference type="SAM" id="Phobius"/>
    </source>
</evidence>
<reference evidence="2" key="1">
    <citation type="submission" date="2018-05" db="EMBL/GenBank/DDBJ databases">
        <authorList>
            <person name="Lanie J.A."/>
            <person name="Ng W.-L."/>
            <person name="Kazmierczak K.M."/>
            <person name="Andrzejewski T.M."/>
            <person name="Davidsen T.M."/>
            <person name="Wayne K.J."/>
            <person name="Tettelin H."/>
            <person name="Glass J.I."/>
            <person name="Rusch D."/>
            <person name="Podicherti R."/>
            <person name="Tsui H.-C.T."/>
            <person name="Winkler M.E."/>
        </authorList>
    </citation>
    <scope>NUCLEOTIDE SEQUENCE</scope>
    <source>
        <strain evidence="2">KNB</strain>
    </source>
</reference>
<dbReference type="PANTHER" id="PTHR43471">
    <property type="entry name" value="ABC TRANSPORTER PERMEASE"/>
    <property type="match status" value="1"/>
</dbReference>
<protein>
    <submittedName>
        <fullName evidence="2">Putative ABC-2 type transport system permease protein</fullName>
    </submittedName>
</protein>
<dbReference type="GO" id="GO:0005886">
    <property type="term" value="C:plasma membrane"/>
    <property type="evidence" value="ECO:0007669"/>
    <property type="project" value="UniProtKB-SubCell"/>
</dbReference>
<name>A0A2X0RBH9_9PROT</name>
<feature type="transmembrane region" description="Helical" evidence="1">
    <location>
        <begin position="107"/>
        <end position="135"/>
    </location>
</feature>
<feature type="transmembrane region" description="Helical" evidence="1">
    <location>
        <begin position="20"/>
        <end position="42"/>
    </location>
</feature>
<dbReference type="GO" id="GO:0140359">
    <property type="term" value="F:ABC-type transporter activity"/>
    <property type="evidence" value="ECO:0007669"/>
    <property type="project" value="InterPro"/>
</dbReference>
<gene>
    <name evidence="2" type="ORF">NITFAB_0543</name>
</gene>
<keyword evidence="1" id="KW-1133">Transmembrane helix</keyword>
<sequence>MILTIARKELRSLFGTPSTWLILGMLQFIFALFFLARLDAFIQLQPQLAQLINAPGATSAVAAPLFSSAALIMMMLIPVFTMRLIAEERRNQTMTLLMSSPVSNWEIVLGKFTGLMLFLVPVTLSCVLIVLTLAAGTQLDIGLILANALGLMLLCASYAALGMYVSALTSQPAIAAIGALAISFGLMLVDVSTEEHDASWRALAPTHHFQSFNIGLLNSGDMVFFLLFCGFFLVLTIRQLHNNRMYGQ</sequence>
<feature type="transmembrane region" description="Helical" evidence="1">
    <location>
        <begin position="141"/>
        <end position="161"/>
    </location>
</feature>
<feature type="transmembrane region" description="Helical" evidence="1">
    <location>
        <begin position="173"/>
        <end position="192"/>
    </location>
</feature>
<dbReference type="Pfam" id="PF12679">
    <property type="entry name" value="ABC2_membrane_2"/>
    <property type="match status" value="1"/>
</dbReference>
<accession>A0A2X0RBH9</accession>
<dbReference type="AlphaFoldDB" id="A0A2X0RBH9"/>
<dbReference type="EMBL" id="LS423452">
    <property type="protein sequence ID" value="SPS04954.1"/>
    <property type="molecule type" value="Genomic_DNA"/>
</dbReference>
<organism evidence="2">
    <name type="scientific">Candidatus Nitrotoga fabula</name>
    <dbReference type="NCBI Taxonomy" id="2182327"/>
    <lineage>
        <taxon>Bacteria</taxon>
        <taxon>Pseudomonadati</taxon>
        <taxon>Pseudomonadota</taxon>
        <taxon>Betaproteobacteria</taxon>
        <taxon>Nitrosomonadales</taxon>
        <taxon>Gallionellaceae</taxon>
        <taxon>Candidatus Nitrotoga</taxon>
    </lineage>
</organism>
<feature type="transmembrane region" description="Helical" evidence="1">
    <location>
        <begin position="212"/>
        <end position="235"/>
    </location>
</feature>